<reference evidence="1" key="2">
    <citation type="journal article" date="2015" name="Data Brief">
        <title>Shoot transcriptome of the giant reed, Arundo donax.</title>
        <authorList>
            <person name="Barrero R.A."/>
            <person name="Guerrero F.D."/>
            <person name="Moolhuijzen P."/>
            <person name="Goolsby J.A."/>
            <person name="Tidwell J."/>
            <person name="Bellgard S.E."/>
            <person name="Bellgard M.I."/>
        </authorList>
    </citation>
    <scope>NUCLEOTIDE SEQUENCE</scope>
    <source>
        <tissue evidence="1">Shoot tissue taken approximately 20 cm above the soil surface</tissue>
    </source>
</reference>
<reference evidence="1" key="1">
    <citation type="submission" date="2014-09" db="EMBL/GenBank/DDBJ databases">
        <authorList>
            <person name="Magalhaes I.L.F."/>
            <person name="Oliveira U."/>
            <person name="Santos F.R."/>
            <person name="Vidigal T.H.D.A."/>
            <person name="Brescovit A.D."/>
            <person name="Santos A.J."/>
        </authorList>
    </citation>
    <scope>NUCLEOTIDE SEQUENCE</scope>
    <source>
        <tissue evidence="1">Shoot tissue taken approximately 20 cm above the soil surface</tissue>
    </source>
</reference>
<dbReference type="AlphaFoldDB" id="A0A0A9FXD9"/>
<accession>A0A0A9FXD9</accession>
<organism evidence="1">
    <name type="scientific">Arundo donax</name>
    <name type="common">Giant reed</name>
    <name type="synonym">Donax arundinaceus</name>
    <dbReference type="NCBI Taxonomy" id="35708"/>
    <lineage>
        <taxon>Eukaryota</taxon>
        <taxon>Viridiplantae</taxon>
        <taxon>Streptophyta</taxon>
        <taxon>Embryophyta</taxon>
        <taxon>Tracheophyta</taxon>
        <taxon>Spermatophyta</taxon>
        <taxon>Magnoliopsida</taxon>
        <taxon>Liliopsida</taxon>
        <taxon>Poales</taxon>
        <taxon>Poaceae</taxon>
        <taxon>PACMAD clade</taxon>
        <taxon>Arundinoideae</taxon>
        <taxon>Arundineae</taxon>
        <taxon>Arundo</taxon>
    </lineage>
</organism>
<name>A0A0A9FXD9_ARUDO</name>
<protein>
    <submittedName>
        <fullName evidence="1">Uncharacterized protein</fullName>
    </submittedName>
</protein>
<sequence>MLNFDNTRVISVVKWVCEFMDNLCYIKEKLGAYMHISYILLTTRVNH</sequence>
<evidence type="ECO:0000313" key="1">
    <source>
        <dbReference type="EMBL" id="JAE16937.1"/>
    </source>
</evidence>
<proteinExistence type="predicted"/>
<dbReference type="EMBL" id="GBRH01180959">
    <property type="protein sequence ID" value="JAE16937.1"/>
    <property type="molecule type" value="Transcribed_RNA"/>
</dbReference>